<dbReference type="InterPro" id="IPR036537">
    <property type="entry name" value="Adaptor_Cbl_N_dom_sf"/>
</dbReference>
<dbReference type="EMBL" id="JADGIZ020000011">
    <property type="protein sequence ID" value="KAL2917310.1"/>
    <property type="molecule type" value="Genomic_DNA"/>
</dbReference>
<feature type="binding site" evidence="6">
    <location>
        <position position="250"/>
    </location>
    <ligand>
        <name>ATP</name>
        <dbReference type="ChEBI" id="CHEBI:30616"/>
    </ligand>
</feature>
<evidence type="ECO:0000256" key="1">
    <source>
        <dbReference type="ARBA" id="ARBA00022527"/>
    </source>
</evidence>
<gene>
    <name evidence="8" type="ORF">HK105_202974</name>
</gene>
<evidence type="ECO:0000256" key="4">
    <source>
        <dbReference type="ARBA" id="ARBA00022741"/>
    </source>
</evidence>
<keyword evidence="9" id="KW-1185">Reference proteome</keyword>
<keyword evidence="5 6" id="KW-0067">ATP-binding</keyword>
<dbReference type="SUPFAM" id="SSF56112">
    <property type="entry name" value="Protein kinase-like (PK-like)"/>
    <property type="match status" value="1"/>
</dbReference>
<keyword evidence="1" id="KW-0723">Serine/threonine-protein kinase</keyword>
<dbReference type="SUPFAM" id="SSF52058">
    <property type="entry name" value="L domain-like"/>
    <property type="match status" value="1"/>
</dbReference>
<evidence type="ECO:0000256" key="6">
    <source>
        <dbReference type="PROSITE-ProRule" id="PRU10141"/>
    </source>
</evidence>
<dbReference type="Gene3D" id="3.80.10.10">
    <property type="entry name" value="Ribonuclease Inhibitor"/>
    <property type="match status" value="1"/>
</dbReference>
<dbReference type="InterPro" id="IPR032675">
    <property type="entry name" value="LRR_dom_sf"/>
</dbReference>
<name>A0ABR4NCS8_9FUNG</name>
<keyword evidence="3" id="KW-0677">Repeat</keyword>
<dbReference type="InterPro" id="IPR001245">
    <property type="entry name" value="Ser-Thr/Tyr_kinase_cat_dom"/>
</dbReference>
<dbReference type="InterPro" id="IPR003591">
    <property type="entry name" value="Leu-rich_rpt_typical-subtyp"/>
</dbReference>
<feature type="domain" description="Protein kinase" evidence="7">
    <location>
        <begin position="223"/>
        <end position="483"/>
    </location>
</feature>
<reference evidence="8 9" key="1">
    <citation type="submission" date="2023-09" db="EMBL/GenBank/DDBJ databases">
        <title>Pangenome analysis of Batrachochytrium dendrobatidis and related Chytrids.</title>
        <authorList>
            <person name="Yacoub M.N."/>
            <person name="Stajich J.E."/>
            <person name="James T.Y."/>
        </authorList>
    </citation>
    <scope>NUCLEOTIDE SEQUENCE [LARGE SCALE GENOMIC DNA]</scope>
    <source>
        <strain evidence="8 9">JEL0888</strain>
    </source>
</reference>
<keyword evidence="1" id="KW-0808">Transferase</keyword>
<accession>A0ABR4NCS8</accession>
<dbReference type="Pfam" id="PF07714">
    <property type="entry name" value="PK_Tyr_Ser-Thr"/>
    <property type="match status" value="1"/>
</dbReference>
<dbReference type="InterPro" id="IPR051681">
    <property type="entry name" value="Ser/Thr_Kinases-Pseudokinases"/>
</dbReference>
<dbReference type="PROSITE" id="PS00108">
    <property type="entry name" value="PROTEIN_KINASE_ST"/>
    <property type="match status" value="1"/>
</dbReference>
<protein>
    <recommendedName>
        <fullName evidence="7">Protein kinase domain-containing protein</fullName>
    </recommendedName>
</protein>
<dbReference type="Gene3D" id="1.20.930.20">
    <property type="entry name" value="Adaptor protein Cbl, N-terminal domain"/>
    <property type="match status" value="1"/>
</dbReference>
<dbReference type="PROSITE" id="PS00107">
    <property type="entry name" value="PROTEIN_KINASE_ATP"/>
    <property type="match status" value="1"/>
</dbReference>
<organism evidence="8 9">
    <name type="scientific">Polyrhizophydium stewartii</name>
    <dbReference type="NCBI Taxonomy" id="2732419"/>
    <lineage>
        <taxon>Eukaryota</taxon>
        <taxon>Fungi</taxon>
        <taxon>Fungi incertae sedis</taxon>
        <taxon>Chytridiomycota</taxon>
        <taxon>Chytridiomycota incertae sedis</taxon>
        <taxon>Chytridiomycetes</taxon>
        <taxon>Rhizophydiales</taxon>
        <taxon>Rhizophydiales incertae sedis</taxon>
        <taxon>Polyrhizophydium</taxon>
    </lineage>
</organism>
<keyword evidence="1" id="KW-0418">Kinase</keyword>
<proteinExistence type="predicted"/>
<evidence type="ECO:0000259" key="7">
    <source>
        <dbReference type="PROSITE" id="PS50011"/>
    </source>
</evidence>
<dbReference type="PANTHER" id="PTHR44329">
    <property type="entry name" value="SERINE/THREONINE-PROTEIN KINASE TNNI3K-RELATED"/>
    <property type="match status" value="1"/>
</dbReference>
<dbReference type="Gene3D" id="1.10.510.10">
    <property type="entry name" value="Transferase(Phosphotransferase) domain 1"/>
    <property type="match status" value="1"/>
</dbReference>
<evidence type="ECO:0000256" key="2">
    <source>
        <dbReference type="ARBA" id="ARBA00022614"/>
    </source>
</evidence>
<comment type="caution">
    <text evidence="8">The sequence shown here is derived from an EMBL/GenBank/DDBJ whole genome shotgun (WGS) entry which is preliminary data.</text>
</comment>
<dbReference type="InterPro" id="IPR011009">
    <property type="entry name" value="Kinase-like_dom_sf"/>
</dbReference>
<keyword evidence="4 6" id="KW-0547">Nucleotide-binding</keyword>
<dbReference type="SMART" id="SM00369">
    <property type="entry name" value="LRR_TYP"/>
    <property type="match status" value="3"/>
</dbReference>
<dbReference type="SMART" id="SM00220">
    <property type="entry name" value="S_TKc"/>
    <property type="match status" value="1"/>
</dbReference>
<evidence type="ECO:0000313" key="8">
    <source>
        <dbReference type="EMBL" id="KAL2917310.1"/>
    </source>
</evidence>
<dbReference type="PROSITE" id="PS50011">
    <property type="entry name" value="PROTEIN_KINASE_DOM"/>
    <property type="match status" value="1"/>
</dbReference>
<evidence type="ECO:0000256" key="5">
    <source>
        <dbReference type="ARBA" id="ARBA00022840"/>
    </source>
</evidence>
<evidence type="ECO:0000256" key="3">
    <source>
        <dbReference type="ARBA" id="ARBA00022737"/>
    </source>
</evidence>
<keyword evidence="2" id="KW-0433">Leucine-rich repeat</keyword>
<dbReference type="Proteomes" id="UP001527925">
    <property type="component" value="Unassembled WGS sequence"/>
</dbReference>
<dbReference type="InterPro" id="IPR008271">
    <property type="entry name" value="Ser/Thr_kinase_AS"/>
</dbReference>
<evidence type="ECO:0000313" key="9">
    <source>
        <dbReference type="Proteomes" id="UP001527925"/>
    </source>
</evidence>
<dbReference type="InterPro" id="IPR017441">
    <property type="entry name" value="Protein_kinase_ATP_BS"/>
</dbReference>
<dbReference type="InterPro" id="IPR000719">
    <property type="entry name" value="Prot_kinase_dom"/>
</dbReference>
<sequence>MLATDEDRSDFAASRIREVNKLARAVSELASDIDGNSDAAAALAHHVGLVAKACTRKLGEGFCPDVIDDLVKLEVVLERVKRLLVRTRDKNELLQLLVAGKTADAIRGLETQLVQLQQTLQLAVDAGQDSVAMAIAADKADLPRRLAQLMAAVDDRFDVQHHHLETLQAIGRHGKQLIAMVPERRRHRLAAVLEATKRAIIEHSGRDLSQRQDWSVDPDDVEILWHSMIGEGGFGQIFRGEWNGKTVAVKVIIGARGREAIAEIEREAAVWFPLRDPGVLPLWRVCLNTDRPFIVMPLMHSDVETLLSRNPQTPVEVRTHFLLGTARGMQYLHERLPPIIHGDIKANNILVGDDGDVRITDFGLAFIKASSSAHNSRTTSALRWTAPELLTPGSRLEKSSDVFSFAMTAAQILTGEVPFVEERNDAIVVEWIKDGERPDRPSGIADVLWQIIDDCWHQDPAARPTFRQVALRLGALPHAKPQLTTSANNAAVARKAAQRLEMNLLALRTPTHDTSCLVRAFPDWCARKDITPANAQLFNGSKREQKFLGWEDGRLAELRLIDQNIRGPLTPLIGDFVDLRLILLNNNKITELPSSIGRLHQLVELCDNHLSALPDALCDLPMLQILRLKSNRLTALPQRIGNLSELTFLDIYDNQLESVPESLGSLEKLVDL</sequence>